<evidence type="ECO:0000313" key="1">
    <source>
        <dbReference type="EMBL" id="KRX12138.1"/>
    </source>
</evidence>
<reference evidence="1 2" key="1">
    <citation type="submission" date="2015-01" db="EMBL/GenBank/DDBJ databases">
        <title>Evolution of Trichinella species and genotypes.</title>
        <authorList>
            <person name="Korhonen P.K."/>
            <person name="Edoardo P."/>
            <person name="Giuseppe L.R."/>
            <person name="Gasser R.B."/>
        </authorList>
    </citation>
    <scope>NUCLEOTIDE SEQUENCE [LARGE SCALE GENOMIC DNA]</scope>
    <source>
        <strain evidence="1">ISS37</strain>
    </source>
</reference>
<accession>A0A0V0RCY5</accession>
<name>A0A0V0RCY5_9BILA</name>
<keyword evidence="2" id="KW-1185">Reference proteome</keyword>
<protein>
    <submittedName>
        <fullName evidence="1">Uncharacterized protein</fullName>
    </submittedName>
</protein>
<organism evidence="1 2">
    <name type="scientific">Trichinella nelsoni</name>
    <dbReference type="NCBI Taxonomy" id="6336"/>
    <lineage>
        <taxon>Eukaryota</taxon>
        <taxon>Metazoa</taxon>
        <taxon>Ecdysozoa</taxon>
        <taxon>Nematoda</taxon>
        <taxon>Enoplea</taxon>
        <taxon>Dorylaimia</taxon>
        <taxon>Trichinellida</taxon>
        <taxon>Trichinellidae</taxon>
        <taxon>Trichinella</taxon>
    </lineage>
</organism>
<gene>
    <name evidence="1" type="ORF">T07_2105</name>
</gene>
<dbReference type="Proteomes" id="UP000054630">
    <property type="component" value="Unassembled WGS sequence"/>
</dbReference>
<sequence>MLLLCVTLILCVIEHAVILLFYILHNAKVYHQLMPPSLADIRLDNKLF</sequence>
<evidence type="ECO:0000313" key="2">
    <source>
        <dbReference type="Proteomes" id="UP000054630"/>
    </source>
</evidence>
<comment type="caution">
    <text evidence="1">The sequence shown here is derived from an EMBL/GenBank/DDBJ whole genome shotgun (WGS) entry which is preliminary data.</text>
</comment>
<proteinExistence type="predicted"/>
<dbReference type="EMBL" id="JYDL01000745">
    <property type="protein sequence ID" value="KRX12138.1"/>
    <property type="molecule type" value="Genomic_DNA"/>
</dbReference>
<dbReference type="AlphaFoldDB" id="A0A0V0RCY5"/>